<feature type="compositionally biased region" description="Polar residues" evidence="1">
    <location>
        <begin position="73"/>
        <end position="93"/>
    </location>
</feature>
<comment type="caution">
    <text evidence="2">The sequence shown here is derived from an EMBL/GenBank/DDBJ whole genome shotgun (WGS) entry which is preliminary data.</text>
</comment>
<dbReference type="EMBL" id="BSXU01001204">
    <property type="protein sequence ID" value="GMG24930.1"/>
    <property type="molecule type" value="Genomic_DNA"/>
</dbReference>
<dbReference type="Proteomes" id="UP001165063">
    <property type="component" value="Unassembled WGS sequence"/>
</dbReference>
<dbReference type="AlphaFoldDB" id="A0A9W7DER5"/>
<evidence type="ECO:0000313" key="3">
    <source>
        <dbReference type="Proteomes" id="UP001165063"/>
    </source>
</evidence>
<reference evidence="2" key="1">
    <citation type="submission" date="2023-04" db="EMBL/GenBank/DDBJ databases">
        <title>Ambrosiozyma monospora NBRC 1965.</title>
        <authorList>
            <person name="Ichikawa N."/>
            <person name="Sato H."/>
            <person name="Tonouchi N."/>
        </authorList>
    </citation>
    <scope>NUCLEOTIDE SEQUENCE</scope>
    <source>
        <strain evidence="2">NBRC 1965</strain>
    </source>
</reference>
<sequence>MSAMSLPNLCMENLPSKFIEVLRLKHLQKILGEPQRQVMLSGDYGSNSTEKLNDNFPPEKRQSSCDPDLLKNSEPNSDHSSLSNNPETKNTVNEQEHFPISVEKFMMILRALPTELRFEIFCIVLKANLLGSMNVLRNPIDAKLFGMLVSEYHLRIHSDNCSIHIGKEMDVDQQKTYFIKICLSHKSIYNFLKSNNCRPRCIVSDLDAPMELPWLKRVELYEEIHLLTSDSLIHLPQKCLSKITVLTFPPKDKSIRKRCFRRWQKWSKSNLKTCNFYLDDSSIVYLKDITACESLELLNLEVTKEFINLSTKNELNYISKIIQKAHFKTKITLNLLSYNVPSTSMTFNILEMVNSLNQDTSVRKYLHGFLEKFGAYITKAMIHNTNLGDTFYRIFPYLKKVEILSLFSPYSNDLDNFSDSEQDIEGVDTDDEEMSQGIINGAEDIGAADESIDHITDHLSGQLESDQVQVHGTDQVDTTRYEIDAPSATTVVLDYTSMIDFCCPMYLTKLKNLKFLMVKSCRKVDEAFMNSIANTVKVLYFESVRFRKGNLKWPTQLRKLTIKNHRTRGGLDRWQPDFSQLTELRQLNLLEFQSLELVSDYLASIPTTSLEVLFIAVIDIYVFEEPYESTGTSETHSFDLLNLSRFTNVSELSLRFSHFKETNIVKFNLLPPSLVSLKYTFIYEPGVSYDGISFIKFQFLEKADTSCFPISITGIDCLSLEDCDLTKVRYIQMMLASFPDPHVVLKLNEIPDNLELFNVVLRSHKVPKLKVLVNHFTDHMVSCGLAESPNCHIEEI</sequence>
<feature type="compositionally biased region" description="Basic and acidic residues" evidence="1">
    <location>
        <begin position="51"/>
        <end position="71"/>
    </location>
</feature>
<organism evidence="2 3">
    <name type="scientific">Ambrosiozyma monospora</name>
    <name type="common">Yeast</name>
    <name type="synonym">Endomycopsis monosporus</name>
    <dbReference type="NCBI Taxonomy" id="43982"/>
    <lineage>
        <taxon>Eukaryota</taxon>
        <taxon>Fungi</taxon>
        <taxon>Dikarya</taxon>
        <taxon>Ascomycota</taxon>
        <taxon>Saccharomycotina</taxon>
        <taxon>Pichiomycetes</taxon>
        <taxon>Pichiales</taxon>
        <taxon>Pichiaceae</taxon>
        <taxon>Ambrosiozyma</taxon>
    </lineage>
</organism>
<gene>
    <name evidence="2" type="ORF">Amon01_000302200</name>
</gene>
<feature type="region of interest" description="Disordered" evidence="1">
    <location>
        <begin position="41"/>
        <end position="94"/>
    </location>
</feature>
<name>A0A9W7DER5_AMBMO</name>
<evidence type="ECO:0000256" key="1">
    <source>
        <dbReference type="SAM" id="MobiDB-lite"/>
    </source>
</evidence>
<dbReference type="SUPFAM" id="SSF52047">
    <property type="entry name" value="RNI-like"/>
    <property type="match status" value="1"/>
</dbReference>
<keyword evidence="3" id="KW-1185">Reference proteome</keyword>
<proteinExistence type="predicted"/>
<accession>A0A9W7DER5</accession>
<protein>
    <submittedName>
        <fullName evidence="2">Unnamed protein product</fullName>
    </submittedName>
</protein>
<evidence type="ECO:0000313" key="2">
    <source>
        <dbReference type="EMBL" id="GMG24930.1"/>
    </source>
</evidence>